<evidence type="ECO:0000256" key="1">
    <source>
        <dbReference type="SAM" id="MobiDB-lite"/>
    </source>
</evidence>
<feature type="region of interest" description="Disordered" evidence="1">
    <location>
        <begin position="1"/>
        <end position="40"/>
    </location>
</feature>
<evidence type="ECO:0000313" key="3">
    <source>
        <dbReference type="Proteomes" id="UP000190018"/>
    </source>
</evidence>
<protein>
    <submittedName>
        <fullName evidence="2">Uncharacterized protein</fullName>
    </submittedName>
</protein>
<gene>
    <name evidence="2" type="ORF">Xant_22555</name>
</gene>
<dbReference type="Proteomes" id="UP000190018">
    <property type="component" value="Unassembled WGS sequence"/>
</dbReference>
<proteinExistence type="predicted"/>
<accession>A0ABX3LZF8</accession>
<sequence>MAKFQRFKRHSSERRDIPHSQASLFRPSLAKESSRHRNNEVLNRRRQHILTTIEPYLALLDPRKAEEVKTDVARSLFSDAIAAPAEKSEDTSNILAQLSNLVTTIIKQKR</sequence>
<reference evidence="2 3" key="1">
    <citation type="submission" date="2015-12" db="EMBL/GenBank/DDBJ databases">
        <authorList>
            <person name="Bansal K."/>
            <person name="Midha S."/>
            <person name="Patil P.B."/>
        </authorList>
    </citation>
    <scope>NUCLEOTIDE SEQUENCE [LARGE SCALE GENOMIC DNA]</scope>
    <source>
        <strain evidence="2 3">LMG21719</strain>
    </source>
</reference>
<evidence type="ECO:0000313" key="2">
    <source>
        <dbReference type="EMBL" id="OOW62950.1"/>
    </source>
</evidence>
<name>A0ABX3LZF8_9XANT</name>
<keyword evidence="3" id="KW-1185">Reference proteome</keyword>
<dbReference type="EMBL" id="LOJT01000229">
    <property type="protein sequence ID" value="OOW62950.1"/>
    <property type="molecule type" value="Genomic_DNA"/>
</dbReference>
<feature type="compositionally biased region" description="Basic residues" evidence="1">
    <location>
        <begin position="1"/>
        <end position="12"/>
    </location>
</feature>
<comment type="caution">
    <text evidence="2">The sequence shown here is derived from an EMBL/GenBank/DDBJ whole genome shotgun (WGS) entry which is preliminary data.</text>
</comment>
<organism evidence="2 3">
    <name type="scientific">Xanthomonas cissicola</name>
    <dbReference type="NCBI Taxonomy" id="86186"/>
    <lineage>
        <taxon>Bacteria</taxon>
        <taxon>Pseudomonadati</taxon>
        <taxon>Pseudomonadota</taxon>
        <taxon>Gammaproteobacteria</taxon>
        <taxon>Lysobacterales</taxon>
        <taxon>Lysobacteraceae</taxon>
        <taxon>Xanthomonas</taxon>
    </lineage>
</organism>